<keyword evidence="1" id="KW-0812">Transmembrane</keyword>
<protein>
    <submittedName>
        <fullName evidence="2">Uncharacterized protein</fullName>
    </submittedName>
</protein>
<comment type="caution">
    <text evidence="2">The sequence shown here is derived from an EMBL/GenBank/DDBJ whole genome shotgun (WGS) entry which is preliminary data.</text>
</comment>
<keyword evidence="3" id="KW-1185">Reference proteome</keyword>
<evidence type="ECO:0000256" key="1">
    <source>
        <dbReference type="SAM" id="Phobius"/>
    </source>
</evidence>
<organism evidence="2 3">
    <name type="scientific">Nelumbo nucifera</name>
    <name type="common">Sacred lotus</name>
    <dbReference type="NCBI Taxonomy" id="4432"/>
    <lineage>
        <taxon>Eukaryota</taxon>
        <taxon>Viridiplantae</taxon>
        <taxon>Streptophyta</taxon>
        <taxon>Embryophyta</taxon>
        <taxon>Tracheophyta</taxon>
        <taxon>Spermatophyta</taxon>
        <taxon>Magnoliopsida</taxon>
        <taxon>Proteales</taxon>
        <taxon>Nelumbonaceae</taxon>
        <taxon>Nelumbo</taxon>
    </lineage>
</organism>
<dbReference type="Proteomes" id="UP000607653">
    <property type="component" value="Unassembled WGS sequence"/>
</dbReference>
<reference evidence="2 3" key="1">
    <citation type="journal article" date="2020" name="Mol. Biol. Evol.">
        <title>Distinct Expression and Methylation Patterns for Genes with Different Fates following a Single Whole-Genome Duplication in Flowering Plants.</title>
        <authorList>
            <person name="Shi T."/>
            <person name="Rahmani R.S."/>
            <person name="Gugger P.F."/>
            <person name="Wang M."/>
            <person name="Li H."/>
            <person name="Zhang Y."/>
            <person name="Li Z."/>
            <person name="Wang Q."/>
            <person name="Van de Peer Y."/>
            <person name="Marchal K."/>
            <person name="Chen J."/>
        </authorList>
    </citation>
    <scope>NUCLEOTIDE SEQUENCE [LARGE SCALE GENOMIC DNA]</scope>
    <source>
        <tissue evidence="2">Leaf</tissue>
    </source>
</reference>
<evidence type="ECO:0000313" key="2">
    <source>
        <dbReference type="EMBL" id="DAD19988.1"/>
    </source>
</evidence>
<proteinExistence type="predicted"/>
<evidence type="ECO:0000313" key="3">
    <source>
        <dbReference type="Proteomes" id="UP000607653"/>
    </source>
</evidence>
<gene>
    <name evidence="2" type="ORF">HUJ06_021451</name>
</gene>
<keyword evidence="1" id="KW-0472">Membrane</keyword>
<feature type="transmembrane region" description="Helical" evidence="1">
    <location>
        <begin position="34"/>
        <end position="53"/>
    </location>
</feature>
<dbReference type="EMBL" id="DUZY01000001">
    <property type="protein sequence ID" value="DAD19988.1"/>
    <property type="molecule type" value="Genomic_DNA"/>
</dbReference>
<accession>A0A822XR83</accession>
<dbReference type="AlphaFoldDB" id="A0A822XR83"/>
<sequence>MEGTVFTPSLEGMKHVKSEEGEMLTKPFLDVCKLILPVIGIILCFYPFGFQLAESNFLLMLREQKI</sequence>
<keyword evidence="1" id="KW-1133">Transmembrane helix</keyword>
<name>A0A822XR83_NELNU</name>